<evidence type="ECO:0000256" key="1">
    <source>
        <dbReference type="SAM" id="SignalP"/>
    </source>
</evidence>
<accession>A0ABR4IU15</accession>
<name>A0ABR4IU15_9EURO</name>
<organism evidence="2 3">
    <name type="scientific">Aspergillus pseudoustus</name>
    <dbReference type="NCBI Taxonomy" id="1810923"/>
    <lineage>
        <taxon>Eukaryota</taxon>
        <taxon>Fungi</taxon>
        <taxon>Dikarya</taxon>
        <taxon>Ascomycota</taxon>
        <taxon>Pezizomycotina</taxon>
        <taxon>Eurotiomycetes</taxon>
        <taxon>Eurotiomycetidae</taxon>
        <taxon>Eurotiales</taxon>
        <taxon>Aspergillaceae</taxon>
        <taxon>Aspergillus</taxon>
        <taxon>Aspergillus subgen. Nidulantes</taxon>
    </lineage>
</organism>
<sequence length="105" mass="11266">MQSSRATQASLYLSQLLLTVAALVKTLISTSCVRYRADVVRAVFLPSDAEPRLETTGPSFHICVWALRGSDQTRVVSDGWGESSFNGPGIPGVGPVHPIPSLEKI</sequence>
<proteinExistence type="predicted"/>
<evidence type="ECO:0008006" key="4">
    <source>
        <dbReference type="Google" id="ProtNLM"/>
    </source>
</evidence>
<feature type="signal peptide" evidence="1">
    <location>
        <begin position="1"/>
        <end position="22"/>
    </location>
</feature>
<feature type="chain" id="PRO_5046189826" description="Secreted protein" evidence="1">
    <location>
        <begin position="23"/>
        <end position="105"/>
    </location>
</feature>
<evidence type="ECO:0000313" key="3">
    <source>
        <dbReference type="Proteomes" id="UP001610446"/>
    </source>
</evidence>
<gene>
    <name evidence="2" type="ORF">BJY01DRAFT_226759</name>
</gene>
<reference evidence="2 3" key="1">
    <citation type="submission" date="2024-07" db="EMBL/GenBank/DDBJ databases">
        <title>Section-level genome sequencing and comparative genomics of Aspergillus sections Usti and Cavernicolus.</title>
        <authorList>
            <consortium name="Lawrence Berkeley National Laboratory"/>
            <person name="Nybo J.L."/>
            <person name="Vesth T.C."/>
            <person name="Theobald S."/>
            <person name="Frisvad J.C."/>
            <person name="Larsen T.O."/>
            <person name="Kjaerboelling I."/>
            <person name="Rothschild-Mancinelli K."/>
            <person name="Lyhne E.K."/>
            <person name="Kogle M.E."/>
            <person name="Barry K."/>
            <person name="Clum A."/>
            <person name="Na H."/>
            <person name="Ledsgaard L."/>
            <person name="Lin J."/>
            <person name="Lipzen A."/>
            <person name="Kuo A."/>
            <person name="Riley R."/>
            <person name="Mondo S."/>
            <person name="Labutti K."/>
            <person name="Haridas S."/>
            <person name="Pangalinan J."/>
            <person name="Salamov A.A."/>
            <person name="Simmons B.A."/>
            <person name="Magnuson J.K."/>
            <person name="Chen J."/>
            <person name="Drula E."/>
            <person name="Henrissat B."/>
            <person name="Wiebenga A."/>
            <person name="Lubbers R.J."/>
            <person name="Gomes A.C."/>
            <person name="Makela M.R."/>
            <person name="Stajich J."/>
            <person name="Grigoriev I.V."/>
            <person name="Mortensen U.H."/>
            <person name="De Vries R.P."/>
            <person name="Baker S.E."/>
            <person name="Andersen M.R."/>
        </authorList>
    </citation>
    <scope>NUCLEOTIDE SEQUENCE [LARGE SCALE GENOMIC DNA]</scope>
    <source>
        <strain evidence="2 3">CBS 123904</strain>
    </source>
</reference>
<comment type="caution">
    <text evidence="2">The sequence shown here is derived from an EMBL/GenBank/DDBJ whole genome shotgun (WGS) entry which is preliminary data.</text>
</comment>
<dbReference type="Proteomes" id="UP001610446">
    <property type="component" value="Unassembled WGS sequence"/>
</dbReference>
<dbReference type="EMBL" id="JBFXLU010000289">
    <property type="protein sequence ID" value="KAL2831263.1"/>
    <property type="molecule type" value="Genomic_DNA"/>
</dbReference>
<keyword evidence="1" id="KW-0732">Signal</keyword>
<keyword evidence="3" id="KW-1185">Reference proteome</keyword>
<protein>
    <recommendedName>
        <fullName evidence="4">Secreted protein</fullName>
    </recommendedName>
</protein>
<evidence type="ECO:0000313" key="2">
    <source>
        <dbReference type="EMBL" id="KAL2831263.1"/>
    </source>
</evidence>